<comment type="catalytic activity">
    <reaction evidence="8">
        <text>L-seryl-[protein] + ATP = O-phospho-L-seryl-[protein] + ADP + H(+)</text>
        <dbReference type="Rhea" id="RHEA:17989"/>
        <dbReference type="Rhea" id="RHEA-COMP:9863"/>
        <dbReference type="Rhea" id="RHEA-COMP:11604"/>
        <dbReference type="ChEBI" id="CHEBI:15378"/>
        <dbReference type="ChEBI" id="CHEBI:29999"/>
        <dbReference type="ChEBI" id="CHEBI:30616"/>
        <dbReference type="ChEBI" id="CHEBI:83421"/>
        <dbReference type="ChEBI" id="CHEBI:456216"/>
        <dbReference type="EC" id="2.7.11.1"/>
    </reaction>
</comment>
<evidence type="ECO:0000256" key="2">
    <source>
        <dbReference type="ARBA" id="ARBA00022527"/>
    </source>
</evidence>
<proteinExistence type="predicted"/>
<accession>A0AAP0I3N5</accession>
<comment type="catalytic activity">
    <reaction evidence="7">
        <text>L-threonyl-[protein] + ATP = O-phospho-L-threonyl-[protein] + ADP + H(+)</text>
        <dbReference type="Rhea" id="RHEA:46608"/>
        <dbReference type="Rhea" id="RHEA-COMP:11060"/>
        <dbReference type="Rhea" id="RHEA-COMP:11605"/>
        <dbReference type="ChEBI" id="CHEBI:15378"/>
        <dbReference type="ChEBI" id="CHEBI:30013"/>
        <dbReference type="ChEBI" id="CHEBI:30616"/>
        <dbReference type="ChEBI" id="CHEBI:61977"/>
        <dbReference type="ChEBI" id="CHEBI:456216"/>
        <dbReference type="EC" id="2.7.11.1"/>
    </reaction>
</comment>
<evidence type="ECO:0000256" key="7">
    <source>
        <dbReference type="ARBA" id="ARBA00047899"/>
    </source>
</evidence>
<evidence type="ECO:0000313" key="10">
    <source>
        <dbReference type="Proteomes" id="UP001420932"/>
    </source>
</evidence>
<evidence type="ECO:0000256" key="8">
    <source>
        <dbReference type="ARBA" id="ARBA00048679"/>
    </source>
</evidence>
<dbReference type="PANTHER" id="PTHR48005:SF16">
    <property type="entry name" value="MDIS1-INTERACTING RECEPTOR LIKE KINASE 2-LIKE ISOFORM X1"/>
    <property type="match status" value="1"/>
</dbReference>
<dbReference type="EMBL" id="JBBNAF010000010">
    <property type="protein sequence ID" value="KAK9107805.1"/>
    <property type="molecule type" value="Genomic_DNA"/>
</dbReference>
<reference evidence="9 10" key="1">
    <citation type="submission" date="2024-01" db="EMBL/GenBank/DDBJ databases">
        <title>Genome assemblies of Stephania.</title>
        <authorList>
            <person name="Yang L."/>
        </authorList>
    </citation>
    <scope>NUCLEOTIDE SEQUENCE [LARGE SCALE GENOMIC DNA]</scope>
    <source>
        <strain evidence="9">YNDBR</strain>
        <tissue evidence="9">Leaf</tissue>
    </source>
</reference>
<dbReference type="InterPro" id="IPR051420">
    <property type="entry name" value="Ser_Thr_Kinases_DiverseReg"/>
</dbReference>
<evidence type="ECO:0000256" key="3">
    <source>
        <dbReference type="ARBA" id="ARBA00022679"/>
    </source>
</evidence>
<organism evidence="9 10">
    <name type="scientific">Stephania yunnanensis</name>
    <dbReference type="NCBI Taxonomy" id="152371"/>
    <lineage>
        <taxon>Eukaryota</taxon>
        <taxon>Viridiplantae</taxon>
        <taxon>Streptophyta</taxon>
        <taxon>Embryophyta</taxon>
        <taxon>Tracheophyta</taxon>
        <taxon>Spermatophyta</taxon>
        <taxon>Magnoliopsida</taxon>
        <taxon>Ranunculales</taxon>
        <taxon>Menispermaceae</taxon>
        <taxon>Menispermoideae</taxon>
        <taxon>Cissampelideae</taxon>
        <taxon>Stephania</taxon>
    </lineage>
</organism>
<dbReference type="Proteomes" id="UP001420932">
    <property type="component" value="Unassembled WGS sequence"/>
</dbReference>
<evidence type="ECO:0000313" key="9">
    <source>
        <dbReference type="EMBL" id="KAK9107805.1"/>
    </source>
</evidence>
<keyword evidence="5" id="KW-0418">Kinase</keyword>
<evidence type="ECO:0000256" key="6">
    <source>
        <dbReference type="ARBA" id="ARBA00022840"/>
    </source>
</evidence>
<keyword evidence="10" id="KW-1185">Reference proteome</keyword>
<keyword evidence="6" id="KW-0067">ATP-binding</keyword>
<keyword evidence="2" id="KW-0723">Serine/threonine-protein kinase</keyword>
<dbReference type="PANTHER" id="PTHR48005">
    <property type="entry name" value="LEUCINE RICH REPEAT KINASE 2"/>
    <property type="match status" value="1"/>
</dbReference>
<dbReference type="GO" id="GO:0005524">
    <property type="term" value="F:ATP binding"/>
    <property type="evidence" value="ECO:0007669"/>
    <property type="project" value="UniProtKB-KW"/>
</dbReference>
<comment type="caution">
    <text evidence="9">The sequence shown here is derived from an EMBL/GenBank/DDBJ whole genome shotgun (WGS) entry which is preliminary data.</text>
</comment>
<evidence type="ECO:0000256" key="4">
    <source>
        <dbReference type="ARBA" id="ARBA00022741"/>
    </source>
</evidence>
<sequence length="193" mass="21315">MGRHPGDIISSLSLHYAPNTMLNQILDQRLPSPEGQQIAQDVDVVVRVAISCVNSNPTSRPTMPEVVSSWAVIGCDDVAWLGDVSDNMAVPGLSRNLGLSHLDLWIDYGVVERVVMFVKPNGKTLDDESVRCRGVRVTRVYGVVWLRPERWSSLAEIAVRGRCDLDLIVATVLVIPWTTHEISLSESMILRAS</sequence>
<evidence type="ECO:0000256" key="1">
    <source>
        <dbReference type="ARBA" id="ARBA00012513"/>
    </source>
</evidence>
<dbReference type="AlphaFoldDB" id="A0AAP0I3N5"/>
<evidence type="ECO:0000256" key="5">
    <source>
        <dbReference type="ARBA" id="ARBA00022777"/>
    </source>
</evidence>
<keyword evidence="3" id="KW-0808">Transferase</keyword>
<gene>
    <name evidence="9" type="ORF">Syun_023816</name>
</gene>
<protein>
    <recommendedName>
        <fullName evidence="1">non-specific serine/threonine protein kinase</fullName>
        <ecNumber evidence="1">2.7.11.1</ecNumber>
    </recommendedName>
</protein>
<name>A0AAP0I3N5_9MAGN</name>
<dbReference type="EC" id="2.7.11.1" evidence="1"/>
<keyword evidence="4" id="KW-0547">Nucleotide-binding</keyword>
<dbReference type="GO" id="GO:0004674">
    <property type="term" value="F:protein serine/threonine kinase activity"/>
    <property type="evidence" value="ECO:0007669"/>
    <property type="project" value="UniProtKB-KW"/>
</dbReference>